<dbReference type="EMBL" id="JACGXN010000001">
    <property type="protein sequence ID" value="MBA8876391.1"/>
    <property type="molecule type" value="Genomic_DNA"/>
</dbReference>
<name>A0A839E941_9HYPH</name>
<evidence type="ECO:0000256" key="1">
    <source>
        <dbReference type="SAM" id="Phobius"/>
    </source>
</evidence>
<proteinExistence type="predicted"/>
<gene>
    <name evidence="2" type="ORF">FHW16_000073</name>
</gene>
<sequence length="83" mass="8787">MAIFSKNTDDIQDDVEAQIAALRKEVSRLTASFSDIGGEKLDNVKKAATKQVNYAADAAKENPLATLAIVAGAALLIGLISRR</sequence>
<keyword evidence="3" id="KW-1185">Reference proteome</keyword>
<organism evidence="2 3">
    <name type="scientific">Phyllobacterium myrsinacearum</name>
    <dbReference type="NCBI Taxonomy" id="28101"/>
    <lineage>
        <taxon>Bacteria</taxon>
        <taxon>Pseudomonadati</taxon>
        <taxon>Pseudomonadota</taxon>
        <taxon>Alphaproteobacteria</taxon>
        <taxon>Hyphomicrobiales</taxon>
        <taxon>Phyllobacteriaceae</taxon>
        <taxon>Phyllobacterium</taxon>
    </lineage>
</organism>
<dbReference type="RefSeq" id="WP_182547200.1">
    <property type="nucleotide sequence ID" value="NZ_JACGXN010000001.1"/>
</dbReference>
<keyword evidence="1" id="KW-1133">Transmembrane helix</keyword>
<protein>
    <submittedName>
        <fullName evidence="2">ElaB/YqjD/DUF883 family membrane-anchored ribosome-binding protein</fullName>
    </submittedName>
</protein>
<keyword evidence="1" id="KW-0472">Membrane</keyword>
<evidence type="ECO:0000313" key="2">
    <source>
        <dbReference type="EMBL" id="MBA8876391.1"/>
    </source>
</evidence>
<comment type="caution">
    <text evidence="2">The sequence shown here is derived from an EMBL/GenBank/DDBJ whole genome shotgun (WGS) entry which is preliminary data.</text>
</comment>
<keyword evidence="1" id="KW-0812">Transmembrane</keyword>
<dbReference type="AlphaFoldDB" id="A0A839E941"/>
<reference evidence="2 3" key="1">
    <citation type="submission" date="2020-07" db="EMBL/GenBank/DDBJ databases">
        <title>Genomic Encyclopedia of Type Strains, Phase IV (KMG-V): Genome sequencing to study the core and pangenomes of soil and plant-associated prokaryotes.</title>
        <authorList>
            <person name="Whitman W."/>
        </authorList>
    </citation>
    <scope>NUCLEOTIDE SEQUENCE [LARGE SCALE GENOMIC DNA]</scope>
    <source>
        <strain evidence="2 3">AN3</strain>
    </source>
</reference>
<dbReference type="Proteomes" id="UP000549052">
    <property type="component" value="Unassembled WGS sequence"/>
</dbReference>
<evidence type="ECO:0000313" key="3">
    <source>
        <dbReference type="Proteomes" id="UP000549052"/>
    </source>
</evidence>
<accession>A0A839E941</accession>
<feature type="transmembrane region" description="Helical" evidence="1">
    <location>
        <begin position="64"/>
        <end position="81"/>
    </location>
</feature>